<gene>
    <name evidence="3" type="primary">EXPH5</name>
</gene>
<accession>A0A8B9DC14</accession>
<feature type="region of interest" description="Disordered" evidence="1">
    <location>
        <begin position="1420"/>
        <end position="1532"/>
    </location>
</feature>
<dbReference type="Gene3D" id="6.10.250.3000">
    <property type="match status" value="1"/>
</dbReference>
<feature type="compositionally biased region" description="Acidic residues" evidence="1">
    <location>
        <begin position="2088"/>
        <end position="2109"/>
    </location>
</feature>
<feature type="compositionally biased region" description="Low complexity" evidence="1">
    <location>
        <begin position="1442"/>
        <end position="1453"/>
    </location>
</feature>
<feature type="region of interest" description="Disordered" evidence="1">
    <location>
        <begin position="214"/>
        <end position="241"/>
    </location>
</feature>
<feature type="compositionally biased region" description="Basic and acidic residues" evidence="1">
    <location>
        <begin position="855"/>
        <end position="876"/>
    </location>
</feature>
<feature type="region of interest" description="Disordered" evidence="1">
    <location>
        <begin position="1739"/>
        <end position="1782"/>
    </location>
</feature>
<dbReference type="GO" id="GO:0006886">
    <property type="term" value="P:intracellular protein transport"/>
    <property type="evidence" value="ECO:0007669"/>
    <property type="project" value="InterPro"/>
</dbReference>
<dbReference type="PANTHER" id="PTHR21469:SF4">
    <property type="entry name" value="EXOPHILIN-5"/>
    <property type="match status" value="1"/>
</dbReference>
<feature type="region of interest" description="Disordered" evidence="1">
    <location>
        <begin position="2058"/>
        <end position="2109"/>
    </location>
</feature>
<dbReference type="PROSITE" id="PS50916">
    <property type="entry name" value="RABBD"/>
    <property type="match status" value="1"/>
</dbReference>
<feature type="compositionally biased region" description="Basic and acidic residues" evidence="1">
    <location>
        <begin position="892"/>
        <end position="901"/>
    </location>
</feature>
<feature type="compositionally biased region" description="Polar residues" evidence="1">
    <location>
        <begin position="1023"/>
        <end position="1053"/>
    </location>
</feature>
<dbReference type="GO" id="GO:0031267">
    <property type="term" value="F:small GTPase binding"/>
    <property type="evidence" value="ECO:0007669"/>
    <property type="project" value="InterPro"/>
</dbReference>
<feature type="region of interest" description="Disordered" evidence="1">
    <location>
        <begin position="31"/>
        <end position="98"/>
    </location>
</feature>
<keyword evidence="4" id="KW-1185">Reference proteome</keyword>
<proteinExistence type="predicted"/>
<dbReference type="Ensembl" id="ENSACDT00005005087.1">
    <property type="protein sequence ID" value="ENSACDP00005004212.1"/>
    <property type="gene ID" value="ENSACDG00005003090.1"/>
</dbReference>
<feature type="domain" description="RabBD" evidence="2">
    <location>
        <begin position="135"/>
        <end position="191"/>
    </location>
</feature>
<dbReference type="OrthoDB" id="9908998at2759"/>
<feature type="region of interest" description="Disordered" evidence="1">
    <location>
        <begin position="1194"/>
        <end position="1216"/>
    </location>
</feature>
<evidence type="ECO:0000259" key="2">
    <source>
        <dbReference type="PROSITE" id="PS50916"/>
    </source>
</evidence>
<evidence type="ECO:0000313" key="4">
    <source>
        <dbReference type="Proteomes" id="UP000694521"/>
    </source>
</evidence>
<feature type="compositionally biased region" description="Polar residues" evidence="1">
    <location>
        <begin position="228"/>
        <end position="241"/>
    </location>
</feature>
<dbReference type="InterPro" id="IPR039916">
    <property type="entry name" value="EXPH5"/>
</dbReference>
<reference evidence="3" key="1">
    <citation type="submission" date="2025-08" db="UniProtKB">
        <authorList>
            <consortium name="Ensembl"/>
        </authorList>
    </citation>
    <scope>IDENTIFICATION</scope>
</reference>
<feature type="compositionally biased region" description="Polar residues" evidence="1">
    <location>
        <begin position="1744"/>
        <end position="1758"/>
    </location>
</feature>
<dbReference type="InterPro" id="IPR010911">
    <property type="entry name" value="Rab_BD"/>
</dbReference>
<sequence>MLVGSLGQQTEERENLLCYNRWERGVCFATFPRKPPRRANTTPCPPRPDPQRPSQAREGPGRATPSPGPPPRLSPPRSASRGNRGWPPEGSGCGGRRAGAVVPRLGHADVAPRCHGAGAAPLPGMSGAMSAACRGPDLSFLSEDEARTIFQVLQRDSELRRAEKDRVRKLLERKKSETGLQGVTGEWFEEIQRKKFQNNTDVNTMLKPPLEHQLRNSKKTNHKEFKMSSRTNPQAQKNTSSSFLGFRSPFAWLFSFRKSRKNQTQKQPGYNSSAITAPKLEEMATAEMCNSPMSTDTSGHSFDVKQDEMMEKSTQEWNEQLEKEFFSVLNDLDDQLAQEQSQDPLDRLVSTSSASNVQYNRGAFPTSKRQTASRGQHRNDWSDMPSTFFPDGLRTIRARDEHKIFIRPRKLYNAYMNWQQTFQDDYKYSDPVDGNPHLLSRRLSSVSFGRSSEGSLYPPSITQNSGFRHKSYMNRDTAGRSYSVCSLRRCPSSVSSEQLSASSLQHTLARESNNDFVPRFGRQNPKRIPLSSIVWNNAPDSSGQTSAQEKMFRTQSLMEFHATDHGRYPSSLQENKKYACYHSKHQYRRSISSSNCFSRVSCPDKATSPLSFDNWENYPLYQSENNLSRSYHRDNSHGKLYANQKSSYGRKESYPSWTDIPQYHSDDVFISPDASFEAIMANLNDQQWTHTRNAKFSSQHLQNDFHTCSPENTNYKTITRSASRTFSEFTEGCQPWLSCNSSVSSAIIRSDESVLPNLKDQTKPIGLKRNSVIVTQRSTKADFTQLEKAEGMKLPDEVHIQDMPLRSVSQQADTSYINTQSFPSNNSAFATLQSGAPLINSLRSKRQTQASARTDTAKMDASNGDKRNVQMKENDRPPNSVFSQHPGILPADESRKEPFLPSQKEWKHNLHYARKREGIKQDNQCAEAVNQAPPKGLSSLLNVASAPSTEKLANCQGMSSWPPDCSSSSSPSFPQALSHKDNSKCLGTLTNSSASCTVTESHAGGGKTAQVGRIGVTKKISRKTPQNTSTLGTKDYSGQFNTSSPQHGSSGNIYTHGDPETSEHSLNYFCLEKERGKIRNDSFGIERLHKQDSLLRHTSSCSITGSPSRNSFKSSDPLVIYYTLPRKSASIAGSIMSDTPISFPRENRRSTYDCLRSEIPSGVDAFCSSQRDVSCLESKHSFLTSAPLYAATSNRDKEYPSPLTRSPNDSVSGSTSVELSDRCRHLSRRESSVFLDCKERGDGLQKYKTTSTFTVCVDEDHVKYHELVSIYYTLPRRHSKTFCNLFRENAEDADLPLSDDNSQTPRIRNKKNEGHVSLANVFFPSTLEKEVSSYSSDQVTSALVTPQNLETAVNSEGENSHLSPGSERVRTAKSMSMVDNRKGSSTDVSVTNSILSDVVTKDISFCGPQPIAIAADSGKALSDATNNQNTETRLKEKEEISRTSAPLTSTLSTPPKPDRLLDNPFYSTSTNKNGIQKGSSANCYQPATVSTNKNQNSLLLHTREKSSRGRIGNAERADVPLPPREETDRDGTKVKQGINFLHQTTPLYNNKCSGLQLRADSSRNNANDLNSCSQMLPESQNKAFEVSTPSTADPLLRLDKTVSTDTDELKNSKIKKEQNSQSTQMGRDCSVLQESERPSEGSVNINSKDKVIRAAQDQKLTQSAENENKLLSDCTRDKVKDIEKRKNRPSIKNKLAAVCKTSRKFSSKNLPPKPHISNIFSQNDGNAISLEASMSPDSLVSADCHQSSLESENENQNHSPDRNTQIRKPAENSKSENVNDPSLLVNNLNWKSFASLYTQKEAISPKKTTMKVENRPNLTTLFPDKAVATRNKNSQTLDLGLENRSQPISLSATTSDPVVGEKKIASSSACSPPLPLLTDKNSNTFVNNCLQTDICPKQNVTSQTALGEHQNTSQSNSLKNANLQSYLLRKSQAKNQRERHLSESICAQDSHSFASVSSILPKDSIHGKRFKSSSELLSCDENENWASDDEKCYSTRNLMYPSVEFGIFGKEQQLAFLENIKRSLTEGRLWRPCLLNNPGALRDGETPSINRAALFSSSSAGSKISSAASSPRELSDIYQEDPATYSDSDTDTTTDDEYYLDEIDKESEL</sequence>
<feature type="compositionally biased region" description="Basic and acidic residues" evidence="1">
    <location>
        <begin position="1501"/>
        <end position="1532"/>
    </location>
</feature>
<feature type="compositionally biased region" description="Low complexity" evidence="1">
    <location>
        <begin position="2058"/>
        <end position="2070"/>
    </location>
</feature>
<evidence type="ECO:0000256" key="1">
    <source>
        <dbReference type="SAM" id="MobiDB-lite"/>
    </source>
</evidence>
<dbReference type="Proteomes" id="UP000694521">
    <property type="component" value="Unplaced"/>
</dbReference>
<feature type="region of interest" description="Disordered" evidence="1">
    <location>
        <begin position="351"/>
        <end position="384"/>
    </location>
</feature>
<feature type="compositionally biased region" description="Basic and acidic residues" evidence="1">
    <location>
        <begin position="1602"/>
        <end position="1618"/>
    </location>
</feature>
<feature type="region of interest" description="Disordered" evidence="1">
    <location>
        <begin position="1602"/>
        <end position="1646"/>
    </location>
</feature>
<evidence type="ECO:0000313" key="3">
    <source>
        <dbReference type="Ensembl" id="ENSACDP00005004212.1"/>
    </source>
</evidence>
<reference evidence="3" key="2">
    <citation type="submission" date="2025-09" db="UniProtKB">
        <authorList>
            <consortium name="Ensembl"/>
        </authorList>
    </citation>
    <scope>IDENTIFICATION</scope>
</reference>
<protein>
    <recommendedName>
        <fullName evidence="2">RabBD domain-containing protein</fullName>
    </recommendedName>
</protein>
<feature type="region of interest" description="Disordered" evidence="1">
    <location>
        <begin position="841"/>
        <end position="901"/>
    </location>
</feature>
<feature type="compositionally biased region" description="Polar residues" evidence="1">
    <location>
        <begin position="1203"/>
        <end position="1216"/>
    </location>
</feature>
<name>A0A8B9DC14_ANSCY</name>
<organism evidence="3 4">
    <name type="scientific">Anser cygnoides</name>
    <name type="common">Swan goose</name>
    <dbReference type="NCBI Taxonomy" id="8845"/>
    <lineage>
        <taxon>Eukaryota</taxon>
        <taxon>Metazoa</taxon>
        <taxon>Chordata</taxon>
        <taxon>Craniata</taxon>
        <taxon>Vertebrata</taxon>
        <taxon>Euteleostomi</taxon>
        <taxon>Archelosauria</taxon>
        <taxon>Archosauria</taxon>
        <taxon>Dinosauria</taxon>
        <taxon>Saurischia</taxon>
        <taxon>Theropoda</taxon>
        <taxon>Coelurosauria</taxon>
        <taxon>Aves</taxon>
        <taxon>Neognathae</taxon>
        <taxon>Galloanserae</taxon>
        <taxon>Anseriformes</taxon>
        <taxon>Anatidae</taxon>
        <taxon>Anserinae</taxon>
        <taxon>Anser</taxon>
    </lineage>
</organism>
<feature type="compositionally biased region" description="Basic and acidic residues" evidence="1">
    <location>
        <begin position="1432"/>
        <end position="1441"/>
    </location>
</feature>
<feature type="region of interest" description="Disordered" evidence="1">
    <location>
        <begin position="1023"/>
        <end position="1058"/>
    </location>
</feature>
<dbReference type="PANTHER" id="PTHR21469">
    <property type="entry name" value="EXOPHILIN-5"/>
    <property type="match status" value="1"/>
</dbReference>
<feature type="compositionally biased region" description="Polar residues" evidence="1">
    <location>
        <begin position="1465"/>
        <end position="1499"/>
    </location>
</feature>
<feature type="region of interest" description="Disordered" evidence="1">
    <location>
        <begin position="1352"/>
        <end position="1388"/>
    </location>
</feature>
<feature type="compositionally biased region" description="Polar residues" evidence="1">
    <location>
        <begin position="1352"/>
        <end position="1363"/>
    </location>
</feature>